<comment type="function">
    <text evidence="6">Quinone reductase that provides resistance to thiol-specific stress caused by electrophilic quinones.</text>
</comment>
<dbReference type="EC" id="1.6.5.-" evidence="6"/>
<evidence type="ECO:0000256" key="4">
    <source>
        <dbReference type="ARBA" id="ARBA00023027"/>
    </source>
</evidence>
<evidence type="ECO:0000256" key="1">
    <source>
        <dbReference type="ARBA" id="ARBA00022630"/>
    </source>
</evidence>
<comment type="similarity">
    <text evidence="6">Belongs to the azoreductase type 1 family.</text>
</comment>
<dbReference type="InterPro" id="IPR029039">
    <property type="entry name" value="Flavoprotein-like_sf"/>
</dbReference>
<sequence length="202" mass="21923">MNVLVINCSPKQTESSSYYVAQSMIATLSNSVPVEVEIIDATRLPHIDSAYADALCSPDCHHDLSVGSLALSEQLIASLDAADMVIIASPMHNYSVPSSLKSWIDHVVRAGKTFKITATGKHPLLEAKPVYILVSSGSTFSGEAAYQPDFFTPYMQAVLATIGQNQVFFFPIEGTVSTKAFVQQKIETIQRRVSEHLAATVM</sequence>
<comment type="function">
    <text evidence="6">Also exhibits azoreductase activity. Catalyzes the reductive cleavage of the azo bond in aromatic azo compounds to the corresponding amines.</text>
</comment>
<dbReference type="Pfam" id="PF02525">
    <property type="entry name" value="Flavodoxin_2"/>
    <property type="match status" value="1"/>
</dbReference>
<feature type="binding site" evidence="6">
    <location>
        <position position="9"/>
    </location>
    <ligand>
        <name>FMN</name>
        <dbReference type="ChEBI" id="CHEBI:58210"/>
    </ligand>
</feature>
<comment type="caution">
    <text evidence="6">Lacks conserved residue(s) required for the propagation of feature annotation.</text>
</comment>
<gene>
    <name evidence="6" type="primary">azoR</name>
    <name evidence="8" type="ORF">M3I01_018445</name>
</gene>
<evidence type="ECO:0000259" key="7">
    <source>
        <dbReference type="Pfam" id="PF02525"/>
    </source>
</evidence>
<dbReference type="Gene3D" id="3.40.50.360">
    <property type="match status" value="1"/>
</dbReference>
<dbReference type="PANTHER" id="PTHR43741:SF4">
    <property type="entry name" value="FMN-DEPENDENT NADH:QUINONE OXIDOREDUCTASE"/>
    <property type="match status" value="1"/>
</dbReference>
<protein>
    <recommendedName>
        <fullName evidence="6">FMN dependent NADH:quinone oxidoreductase</fullName>
        <ecNumber evidence="6">1.6.5.-</ecNumber>
    </recommendedName>
    <alternativeName>
        <fullName evidence="6">Azo-dye reductase</fullName>
    </alternativeName>
    <alternativeName>
        <fullName evidence="6">FMN-dependent NADH-azo compound oxidoreductase</fullName>
    </alternativeName>
    <alternativeName>
        <fullName evidence="6">FMN-dependent NADH-azoreductase</fullName>
        <ecNumber evidence="6">1.7.1.17</ecNumber>
    </alternativeName>
</protein>
<evidence type="ECO:0000313" key="9">
    <source>
        <dbReference type="Proteomes" id="UP001139522"/>
    </source>
</evidence>
<evidence type="ECO:0000256" key="2">
    <source>
        <dbReference type="ARBA" id="ARBA00022643"/>
    </source>
</evidence>
<dbReference type="RefSeq" id="WP_255897440.1">
    <property type="nucleotide sequence ID" value="NZ_JAMZEG020000005.1"/>
</dbReference>
<evidence type="ECO:0000256" key="6">
    <source>
        <dbReference type="HAMAP-Rule" id="MF_01216"/>
    </source>
</evidence>
<keyword evidence="1 6" id="KW-0285">Flavoprotein</keyword>
<name>A0ABT5WL99_9GAMM</name>
<evidence type="ECO:0000256" key="3">
    <source>
        <dbReference type="ARBA" id="ARBA00023002"/>
    </source>
</evidence>
<comment type="catalytic activity">
    <reaction evidence="6">
        <text>2 a quinone + NADH + H(+) = 2 a 1,4-benzosemiquinone + NAD(+)</text>
        <dbReference type="Rhea" id="RHEA:65952"/>
        <dbReference type="ChEBI" id="CHEBI:15378"/>
        <dbReference type="ChEBI" id="CHEBI:57540"/>
        <dbReference type="ChEBI" id="CHEBI:57945"/>
        <dbReference type="ChEBI" id="CHEBI:132124"/>
        <dbReference type="ChEBI" id="CHEBI:134225"/>
    </reaction>
</comment>
<feature type="domain" description="Flavodoxin-like fold" evidence="7">
    <location>
        <begin position="1"/>
        <end position="196"/>
    </location>
</feature>
<evidence type="ECO:0000256" key="5">
    <source>
        <dbReference type="ARBA" id="ARBA00048542"/>
    </source>
</evidence>
<keyword evidence="4 6" id="KW-0520">NAD</keyword>
<dbReference type="InterPro" id="IPR050104">
    <property type="entry name" value="FMN-dep_NADH:Q_OxRdtase_AzoR1"/>
</dbReference>
<dbReference type="InterPro" id="IPR003680">
    <property type="entry name" value="Flavodoxin_fold"/>
</dbReference>
<proteinExistence type="inferred from homology"/>
<dbReference type="Proteomes" id="UP001139522">
    <property type="component" value="Unassembled WGS sequence"/>
</dbReference>
<reference evidence="8" key="1">
    <citation type="submission" date="2023-01" db="EMBL/GenBank/DDBJ databases">
        <title>Psychroserpens sp. MSW6 and Marinomonas sp. RSW2, isolated from seawater.</title>
        <authorList>
            <person name="Kristyanto S."/>
            <person name="Jung J."/>
            <person name="Kim J.M."/>
            <person name="Jeon C.O."/>
        </authorList>
    </citation>
    <scope>NUCLEOTIDE SEQUENCE</scope>
    <source>
        <strain evidence="8">RSW2</strain>
    </source>
</reference>
<dbReference type="EC" id="1.7.1.17" evidence="6"/>
<organism evidence="8 9">
    <name type="scientific">Marinomonas maritima</name>
    <dbReference type="NCBI Taxonomy" id="2940935"/>
    <lineage>
        <taxon>Bacteria</taxon>
        <taxon>Pseudomonadati</taxon>
        <taxon>Pseudomonadota</taxon>
        <taxon>Gammaproteobacteria</taxon>
        <taxon>Oceanospirillales</taxon>
        <taxon>Oceanospirillaceae</taxon>
        <taxon>Marinomonas</taxon>
    </lineage>
</organism>
<keyword evidence="3 6" id="KW-0560">Oxidoreductase</keyword>
<keyword evidence="2 6" id="KW-0288">FMN</keyword>
<feature type="binding site" evidence="6">
    <location>
        <begin position="15"/>
        <end position="17"/>
    </location>
    <ligand>
        <name>FMN</name>
        <dbReference type="ChEBI" id="CHEBI:58210"/>
    </ligand>
</feature>
<comment type="caution">
    <text evidence="8">The sequence shown here is derived from an EMBL/GenBank/DDBJ whole genome shotgun (WGS) entry which is preliminary data.</text>
</comment>
<dbReference type="EMBL" id="JAMZEG020000005">
    <property type="protein sequence ID" value="MDE8604845.1"/>
    <property type="molecule type" value="Genomic_DNA"/>
</dbReference>
<evidence type="ECO:0000313" key="8">
    <source>
        <dbReference type="EMBL" id="MDE8604845.1"/>
    </source>
</evidence>
<dbReference type="PANTHER" id="PTHR43741">
    <property type="entry name" value="FMN-DEPENDENT NADH-AZOREDUCTASE 1"/>
    <property type="match status" value="1"/>
</dbReference>
<dbReference type="InterPro" id="IPR023048">
    <property type="entry name" value="NADH:quinone_OxRdtase_FMN_depd"/>
</dbReference>
<dbReference type="HAMAP" id="MF_01216">
    <property type="entry name" value="Azoreductase_type1"/>
    <property type="match status" value="1"/>
</dbReference>
<keyword evidence="9" id="KW-1185">Reference proteome</keyword>
<comment type="catalytic activity">
    <reaction evidence="5">
        <text>N,N-dimethyl-1,4-phenylenediamine + anthranilate + 2 NAD(+) = 2-(4-dimethylaminophenyl)diazenylbenzoate + 2 NADH + 2 H(+)</text>
        <dbReference type="Rhea" id="RHEA:55872"/>
        <dbReference type="ChEBI" id="CHEBI:15378"/>
        <dbReference type="ChEBI" id="CHEBI:15783"/>
        <dbReference type="ChEBI" id="CHEBI:16567"/>
        <dbReference type="ChEBI" id="CHEBI:57540"/>
        <dbReference type="ChEBI" id="CHEBI:57945"/>
        <dbReference type="ChEBI" id="CHEBI:71579"/>
        <dbReference type="EC" id="1.7.1.17"/>
    </reaction>
    <physiologicalReaction direction="right-to-left" evidence="5">
        <dbReference type="Rhea" id="RHEA:55874"/>
    </physiologicalReaction>
</comment>
<comment type="cofactor">
    <cofactor evidence="6">
        <name>FMN</name>
        <dbReference type="ChEBI" id="CHEBI:58210"/>
    </cofactor>
    <text evidence="6">Binds 1 FMN per subunit.</text>
</comment>
<comment type="subunit">
    <text evidence="6">Homodimer.</text>
</comment>
<accession>A0ABT5WL99</accession>
<dbReference type="SUPFAM" id="SSF52218">
    <property type="entry name" value="Flavoproteins"/>
    <property type="match status" value="1"/>
</dbReference>